<keyword evidence="5" id="KW-1133">Transmembrane helix</keyword>
<dbReference type="GO" id="GO:0005178">
    <property type="term" value="F:integrin binding"/>
    <property type="evidence" value="ECO:0007669"/>
    <property type="project" value="TreeGrafter"/>
</dbReference>
<dbReference type="OrthoDB" id="9940970at2759"/>
<proteinExistence type="inferred from homology"/>
<dbReference type="SUPFAM" id="SSF49299">
    <property type="entry name" value="PKD domain"/>
    <property type="match status" value="1"/>
</dbReference>
<feature type="domain" description="PKD" evidence="6">
    <location>
        <begin position="293"/>
        <end position="332"/>
    </location>
</feature>
<feature type="compositionally biased region" description="Low complexity" evidence="4">
    <location>
        <begin position="347"/>
        <end position="367"/>
    </location>
</feature>
<dbReference type="PANTHER" id="PTHR11861:SF11">
    <property type="entry name" value="TRANSMEMBRANE GLYCOPROTEIN NMB"/>
    <property type="match status" value="1"/>
</dbReference>
<dbReference type="Pfam" id="PF00801">
    <property type="entry name" value="PKD"/>
    <property type="match status" value="1"/>
</dbReference>
<dbReference type="GO" id="GO:0005886">
    <property type="term" value="C:plasma membrane"/>
    <property type="evidence" value="ECO:0007669"/>
    <property type="project" value="TreeGrafter"/>
</dbReference>
<evidence type="ECO:0000256" key="5">
    <source>
        <dbReference type="SAM" id="Phobius"/>
    </source>
</evidence>
<feature type="transmembrane region" description="Helical" evidence="5">
    <location>
        <begin position="12"/>
        <end position="39"/>
    </location>
</feature>
<accession>A0A8T2MS61</accession>
<feature type="non-terminal residue" evidence="7">
    <location>
        <position position="670"/>
    </location>
</feature>
<dbReference type="Pfam" id="PF20433">
    <property type="entry name" value="PKAT_KLD"/>
    <property type="match status" value="1"/>
</dbReference>
<dbReference type="InterPro" id="IPR035986">
    <property type="entry name" value="PKD_dom_sf"/>
</dbReference>
<dbReference type="InterPro" id="IPR059017">
    <property type="entry name" value="PMEL_NMB_N"/>
</dbReference>
<keyword evidence="5" id="KW-0812">Transmembrane</keyword>
<evidence type="ECO:0000256" key="4">
    <source>
        <dbReference type="SAM" id="MobiDB-lite"/>
    </source>
</evidence>
<comment type="caution">
    <text evidence="7">The sequence shown here is derived from an EMBL/GenBank/DDBJ whole genome shotgun (WGS) entry which is preliminary data.</text>
</comment>
<dbReference type="CDD" id="cd00146">
    <property type="entry name" value="PKD"/>
    <property type="match status" value="1"/>
</dbReference>
<keyword evidence="8" id="KW-1185">Reference proteome</keyword>
<dbReference type="Proteomes" id="UP000824540">
    <property type="component" value="Unassembled WGS sequence"/>
</dbReference>
<evidence type="ECO:0000313" key="8">
    <source>
        <dbReference type="Proteomes" id="UP000824540"/>
    </source>
</evidence>
<evidence type="ECO:0000313" key="7">
    <source>
        <dbReference type="EMBL" id="KAG9330934.1"/>
    </source>
</evidence>
<name>A0A8T2MS61_9TELE</name>
<sequence>MGVEVRAATARVGFSLSSVLCVNMGVLQVTLCVAFAFLISQTDGRKTYRDMFPHKHSVKFPPIPGWDPDSNPWDDYLYPPFRPHELMRRRGKPVAAHLTSDSPAIKGSCITFTAALEYPKCQKEDANGDLVYDEHCEDANGQVRSGYVYNRTSWLDDYGFGKCTDLKRCNVFPDGRPFPQSNDWRRKGYVYVWHTMGQYYQTCGGSSSSLTLNTTNVTLGAGMMEVMVYRTRDRRKYSPTASDNGVYFITDKIPLAVNLSQKLAVNLSENVFVRGADVVFKVLVHDPSNYLKTAAAVDYIWDFSDGNQLVTHSNIATHAYSSLGNVTVKLTVEAAFRIPCPPPTPTPMSITSPQTTAAPTAPPETHAISSRVEPSAATTTAPPRTTAAIPTTTASAAMTTGFPTTESLPPLTTEAQMTPGFNATPSAEANPTQPETTATAPPMFRRLSENECFRYMYGSFQKEIQIIEGKLFVQSVQANKIVDVSAAKVTNTTVNFLVKCLGSTPTSACTIISDAPCRQVKNIVCDDVPPSSACEVTLRRTFLQPGTYCVNITLEGVASLALASTHITIEAGDKGESPDLQEHELPHWAGCESPDQNVPPHWPECSKGPQAAEVVLSASAVLVAIFAFIAFMVYKRYKVYRPVRRSVMASSGEGPFRVRFGKLKNSLFPA</sequence>
<evidence type="ECO:0000256" key="1">
    <source>
        <dbReference type="ARBA" id="ARBA00022729"/>
    </source>
</evidence>
<evidence type="ECO:0000256" key="2">
    <source>
        <dbReference type="ARBA" id="ARBA00023180"/>
    </source>
</evidence>
<feature type="compositionally biased region" description="Low complexity" evidence="4">
    <location>
        <begin position="374"/>
        <end position="386"/>
    </location>
</feature>
<feature type="transmembrane region" description="Helical" evidence="5">
    <location>
        <begin position="614"/>
        <end position="634"/>
    </location>
</feature>
<feature type="region of interest" description="Disordered" evidence="4">
    <location>
        <begin position="343"/>
        <end position="386"/>
    </location>
</feature>
<dbReference type="Pfam" id="PF26141">
    <property type="entry name" value="PMEL_NMB_N"/>
    <property type="match status" value="1"/>
</dbReference>
<reference evidence="7" key="1">
    <citation type="thesis" date="2021" institute="BYU ScholarsArchive" country="Provo, UT, USA">
        <title>Applications of and Algorithms for Genome Assembly and Genomic Analyses with an Emphasis on Marine Teleosts.</title>
        <authorList>
            <person name="Pickett B.D."/>
        </authorList>
    </citation>
    <scope>NUCLEOTIDE SEQUENCE</scope>
    <source>
        <strain evidence="7">HI-2016</strain>
    </source>
</reference>
<protein>
    <recommendedName>
        <fullName evidence="6">PKD domain-containing protein</fullName>
    </recommendedName>
</protein>
<dbReference type="AlphaFoldDB" id="A0A8T2MS61"/>
<keyword evidence="1" id="KW-0732">Signal</keyword>
<dbReference type="InterPro" id="IPR000601">
    <property type="entry name" value="PKD_dom"/>
</dbReference>
<dbReference type="EMBL" id="JAFBMS010000421">
    <property type="protein sequence ID" value="KAG9330934.1"/>
    <property type="molecule type" value="Genomic_DNA"/>
</dbReference>
<dbReference type="InterPro" id="IPR013783">
    <property type="entry name" value="Ig-like_fold"/>
</dbReference>
<gene>
    <name evidence="7" type="ORF">JZ751_021605</name>
</gene>
<evidence type="ECO:0000256" key="3">
    <source>
        <dbReference type="ARBA" id="ARBA00025776"/>
    </source>
</evidence>
<dbReference type="InterPro" id="IPR046846">
    <property type="entry name" value="PKAT_KLD"/>
</dbReference>
<comment type="similarity">
    <text evidence="3">Belongs to the PMEL/NMB family.</text>
</comment>
<dbReference type="GO" id="GO:0007155">
    <property type="term" value="P:cell adhesion"/>
    <property type="evidence" value="ECO:0007669"/>
    <property type="project" value="TreeGrafter"/>
</dbReference>
<evidence type="ECO:0000259" key="6">
    <source>
        <dbReference type="PROSITE" id="PS50093"/>
    </source>
</evidence>
<organism evidence="7 8">
    <name type="scientific">Albula glossodonta</name>
    <name type="common">roundjaw bonefish</name>
    <dbReference type="NCBI Taxonomy" id="121402"/>
    <lineage>
        <taxon>Eukaryota</taxon>
        <taxon>Metazoa</taxon>
        <taxon>Chordata</taxon>
        <taxon>Craniata</taxon>
        <taxon>Vertebrata</taxon>
        <taxon>Euteleostomi</taxon>
        <taxon>Actinopterygii</taxon>
        <taxon>Neopterygii</taxon>
        <taxon>Teleostei</taxon>
        <taxon>Albuliformes</taxon>
        <taxon>Albulidae</taxon>
        <taxon>Albula</taxon>
    </lineage>
</organism>
<keyword evidence="2" id="KW-0325">Glycoprotein</keyword>
<dbReference type="PANTHER" id="PTHR11861">
    <property type="entry name" value="MELANOCYTE PROTEIN PMEL 17-RELATED"/>
    <property type="match status" value="1"/>
</dbReference>
<dbReference type="Gene3D" id="2.60.40.10">
    <property type="entry name" value="Immunoglobulins"/>
    <property type="match status" value="1"/>
</dbReference>
<dbReference type="InterPro" id="IPR045219">
    <property type="entry name" value="PKAT"/>
</dbReference>
<keyword evidence="5" id="KW-0472">Membrane</keyword>
<dbReference type="PROSITE" id="PS50093">
    <property type="entry name" value="PKD"/>
    <property type="match status" value="1"/>
</dbReference>